<dbReference type="InterPro" id="IPR001969">
    <property type="entry name" value="Aspartic_peptidase_AS"/>
</dbReference>
<sequence>MRQFLVLLVLILIGSSAAKLNRLQLHSNSNFTHSHENVKAEKTVLAAKYSFLVEATSSSSTATENLQNSLNKEYYGVIAIGTPKQNFNILFDTGSANLWVPSSKCPTSNIACQRHNKYKSGASSTYVANGEKFAISYGTGSVSGILSTDTVHVAGISIQGQTFGEAINEPGSTFNKAPFAGIWGWAFKAIAVDGVTPPFDKMVAQGLLDKPIISFYLKRHGTAVQGGELILGGSDSSLYTGSLTYVPVSVPAYWQFKVNSIKTNGVLLCSGCQAIADTGTSLIVVPQAAYTKINRQLGASDNGDGEAFVQCSRISSLPKINLNIGGTVFTLAPKDYIVKMTQNGVTYCMSAFTSMDGISFWILGDVFIGKFYTEFDKGNKRIGFARVANY</sequence>
<dbReference type="FunFam" id="2.40.70.10:FF:000002">
    <property type="entry name" value="Vacuolar aspartic proteinase"/>
    <property type="match status" value="1"/>
</dbReference>
<evidence type="ECO:0000256" key="7">
    <source>
        <dbReference type="PIRSR" id="PIRSR601461-1"/>
    </source>
</evidence>
<dbReference type="Proteomes" id="UP001059596">
    <property type="component" value="Unassembled WGS sequence"/>
</dbReference>
<feature type="disulfide bond" evidence="8">
    <location>
        <begin position="105"/>
        <end position="112"/>
    </location>
</feature>
<feature type="disulfide bond" evidence="8">
    <location>
        <begin position="311"/>
        <end position="348"/>
    </location>
</feature>
<dbReference type="OrthoDB" id="771136at2759"/>
<dbReference type="PANTHER" id="PTHR47966:SF51">
    <property type="entry name" value="BETA-SITE APP-CLEAVING ENZYME, ISOFORM A-RELATED"/>
    <property type="match status" value="1"/>
</dbReference>
<evidence type="ECO:0000259" key="11">
    <source>
        <dbReference type="PROSITE" id="PS51767"/>
    </source>
</evidence>
<feature type="signal peptide" evidence="10">
    <location>
        <begin position="1"/>
        <end position="18"/>
    </location>
</feature>
<organism evidence="12 13">
    <name type="scientific">Drosophila gunungcola</name>
    <name type="common">fruit fly</name>
    <dbReference type="NCBI Taxonomy" id="103775"/>
    <lineage>
        <taxon>Eukaryota</taxon>
        <taxon>Metazoa</taxon>
        <taxon>Ecdysozoa</taxon>
        <taxon>Arthropoda</taxon>
        <taxon>Hexapoda</taxon>
        <taxon>Insecta</taxon>
        <taxon>Pterygota</taxon>
        <taxon>Neoptera</taxon>
        <taxon>Endopterygota</taxon>
        <taxon>Diptera</taxon>
        <taxon>Brachycera</taxon>
        <taxon>Muscomorpha</taxon>
        <taxon>Ephydroidea</taxon>
        <taxon>Drosophilidae</taxon>
        <taxon>Drosophila</taxon>
        <taxon>Sophophora</taxon>
    </lineage>
</organism>
<protein>
    <recommendedName>
        <fullName evidence="11">Peptidase A1 domain-containing protein</fullName>
    </recommendedName>
</protein>
<reference evidence="12" key="1">
    <citation type="journal article" date="2023" name="Genome Biol. Evol.">
        <title>Long-read-based Genome Assembly of Drosophila gunungcola Reveals Fewer Chemosensory Genes in Flower-breeding Species.</title>
        <authorList>
            <person name="Negi A."/>
            <person name="Liao B.Y."/>
            <person name="Yeh S.D."/>
        </authorList>
    </citation>
    <scope>NUCLEOTIDE SEQUENCE</scope>
    <source>
        <strain evidence="12">Sukarami</strain>
    </source>
</reference>
<evidence type="ECO:0000256" key="4">
    <source>
        <dbReference type="ARBA" id="ARBA00022801"/>
    </source>
</evidence>
<feature type="chain" id="PRO_5040295408" description="Peptidase A1 domain-containing protein" evidence="10">
    <location>
        <begin position="19"/>
        <end position="390"/>
    </location>
</feature>
<evidence type="ECO:0000256" key="1">
    <source>
        <dbReference type="ARBA" id="ARBA00007447"/>
    </source>
</evidence>
<evidence type="ECO:0000313" key="13">
    <source>
        <dbReference type="Proteomes" id="UP001059596"/>
    </source>
</evidence>
<dbReference type="FunFam" id="2.40.70.10:FF:000091">
    <property type="entry name" value="GG22202"/>
    <property type="match status" value="1"/>
</dbReference>
<keyword evidence="2 9" id="KW-0645">Protease</keyword>
<dbReference type="InterPro" id="IPR033121">
    <property type="entry name" value="PEPTIDASE_A1"/>
</dbReference>
<keyword evidence="13" id="KW-1185">Reference proteome</keyword>
<feature type="active site" evidence="7">
    <location>
        <position position="92"/>
    </location>
</feature>
<dbReference type="InterPro" id="IPR001461">
    <property type="entry name" value="Aspartic_peptidase_A1"/>
</dbReference>
<dbReference type="AlphaFoldDB" id="A0A9Q0BS67"/>
<dbReference type="SUPFAM" id="SSF50630">
    <property type="entry name" value="Acid proteases"/>
    <property type="match status" value="1"/>
</dbReference>
<dbReference type="InterPro" id="IPR021109">
    <property type="entry name" value="Peptidase_aspartic_dom_sf"/>
</dbReference>
<evidence type="ECO:0000256" key="8">
    <source>
        <dbReference type="PIRSR" id="PIRSR601461-2"/>
    </source>
</evidence>
<feature type="disulfide bond" evidence="8">
    <location>
        <begin position="269"/>
        <end position="272"/>
    </location>
</feature>
<evidence type="ECO:0000256" key="6">
    <source>
        <dbReference type="ARBA" id="ARBA00023180"/>
    </source>
</evidence>
<dbReference type="PANTHER" id="PTHR47966">
    <property type="entry name" value="BETA-SITE APP-CLEAVING ENZYME, ISOFORM A-RELATED"/>
    <property type="match status" value="1"/>
</dbReference>
<keyword evidence="4 9" id="KW-0378">Hydrolase</keyword>
<keyword evidence="3 9" id="KW-0064">Aspartyl protease</keyword>
<name>A0A9Q0BS67_9MUSC</name>
<comment type="similarity">
    <text evidence="1 9">Belongs to the peptidase A1 family.</text>
</comment>
<dbReference type="GO" id="GO:0006508">
    <property type="term" value="P:proteolysis"/>
    <property type="evidence" value="ECO:0007669"/>
    <property type="project" value="UniProtKB-KW"/>
</dbReference>
<dbReference type="PROSITE" id="PS00141">
    <property type="entry name" value="ASP_PROTEASE"/>
    <property type="match status" value="2"/>
</dbReference>
<dbReference type="PROSITE" id="PS51767">
    <property type="entry name" value="PEPTIDASE_A1"/>
    <property type="match status" value="1"/>
</dbReference>
<feature type="active site" evidence="7">
    <location>
        <position position="277"/>
    </location>
</feature>
<dbReference type="Pfam" id="PF00026">
    <property type="entry name" value="Asp"/>
    <property type="match status" value="1"/>
</dbReference>
<dbReference type="EMBL" id="JAMKOV010000002">
    <property type="protein sequence ID" value="KAI8042782.1"/>
    <property type="molecule type" value="Genomic_DNA"/>
</dbReference>
<accession>A0A9Q0BS67</accession>
<evidence type="ECO:0000256" key="10">
    <source>
        <dbReference type="SAM" id="SignalP"/>
    </source>
</evidence>
<evidence type="ECO:0000256" key="5">
    <source>
        <dbReference type="ARBA" id="ARBA00023157"/>
    </source>
</evidence>
<keyword evidence="5 8" id="KW-1015">Disulfide bond</keyword>
<evidence type="ECO:0000256" key="9">
    <source>
        <dbReference type="RuleBase" id="RU000454"/>
    </source>
</evidence>
<keyword evidence="10" id="KW-0732">Signal</keyword>
<evidence type="ECO:0000256" key="2">
    <source>
        <dbReference type="ARBA" id="ARBA00022670"/>
    </source>
</evidence>
<dbReference type="GO" id="GO:0005764">
    <property type="term" value="C:lysosome"/>
    <property type="evidence" value="ECO:0007669"/>
    <property type="project" value="TreeGrafter"/>
</dbReference>
<dbReference type="Gene3D" id="2.40.70.10">
    <property type="entry name" value="Acid Proteases"/>
    <property type="match status" value="2"/>
</dbReference>
<evidence type="ECO:0000256" key="3">
    <source>
        <dbReference type="ARBA" id="ARBA00022750"/>
    </source>
</evidence>
<comment type="caution">
    <text evidence="12">The sequence shown here is derived from an EMBL/GenBank/DDBJ whole genome shotgun (WGS) entry which is preliminary data.</text>
</comment>
<keyword evidence="6" id="KW-0325">Glycoprotein</keyword>
<evidence type="ECO:0000313" key="12">
    <source>
        <dbReference type="EMBL" id="KAI8042782.1"/>
    </source>
</evidence>
<gene>
    <name evidence="12" type="ORF">M5D96_004105</name>
</gene>
<dbReference type="GO" id="GO:0004190">
    <property type="term" value="F:aspartic-type endopeptidase activity"/>
    <property type="evidence" value="ECO:0007669"/>
    <property type="project" value="UniProtKB-KW"/>
</dbReference>
<dbReference type="PRINTS" id="PR00792">
    <property type="entry name" value="PEPSIN"/>
</dbReference>
<proteinExistence type="inferred from homology"/>
<feature type="domain" description="Peptidase A1" evidence="11">
    <location>
        <begin position="74"/>
        <end position="385"/>
    </location>
</feature>